<keyword evidence="7 8" id="KW-0472">Membrane</keyword>
<evidence type="ECO:0000256" key="2">
    <source>
        <dbReference type="ARBA" id="ARBA00007998"/>
    </source>
</evidence>
<name>A0ABW0VSX2_9BACL</name>
<keyword evidence="5 8" id="KW-0812">Transmembrane</keyword>
<feature type="transmembrane region" description="Helical" evidence="8">
    <location>
        <begin position="219"/>
        <end position="252"/>
    </location>
</feature>
<sequence>MNKMRISGNQLFWLMSTMQVGMTILLTINPAIEIARQDAWISTAAAGIFGVFTAFVSSRLSNIFPHQTFVEYVERIIGRWLGKTVVFLYMLFWYSVLAIILRQYSELIVGTILPRTPLIVPILGMLLVAVYVTASGIEAIARCSEILGPFVLLAILIPLLLSIKDLDFTNILPIYVDSGWMTILKGSLPTSSFLGDSVLLMMVFAFVSHPKKGMKPAIWGVGTAAILTCAASFAIVSTLGHATSSSLTYPYFNLVRYLSYFDFVQNLDSLVIAIWIIGIFVKVSLYFFISTYGTAQWCGVHNWRKMMWVVAPLAVILALLPRDFIDSSVFFPQKIAIPFILPFHMLVMPLLLWGIAKFRSKGTN</sequence>
<evidence type="ECO:0000256" key="3">
    <source>
        <dbReference type="ARBA" id="ARBA00022448"/>
    </source>
</evidence>
<evidence type="ECO:0000256" key="6">
    <source>
        <dbReference type="ARBA" id="ARBA00022989"/>
    </source>
</evidence>
<keyword evidence="4" id="KW-0309">Germination</keyword>
<proteinExistence type="inferred from homology"/>
<dbReference type="InterPro" id="IPR004761">
    <property type="entry name" value="Spore_GerAB"/>
</dbReference>
<dbReference type="PANTHER" id="PTHR34975:SF2">
    <property type="entry name" value="SPORE GERMINATION PROTEIN A2"/>
    <property type="match status" value="1"/>
</dbReference>
<feature type="transmembrane region" description="Helical" evidence="8">
    <location>
        <begin position="116"/>
        <end position="134"/>
    </location>
</feature>
<dbReference type="PANTHER" id="PTHR34975">
    <property type="entry name" value="SPORE GERMINATION PROTEIN A2"/>
    <property type="match status" value="1"/>
</dbReference>
<keyword evidence="10" id="KW-1185">Reference proteome</keyword>
<comment type="subcellular location">
    <subcellularLocation>
        <location evidence="1">Membrane</location>
        <topology evidence="1">Multi-pass membrane protein</topology>
    </subcellularLocation>
</comment>
<feature type="transmembrane region" description="Helical" evidence="8">
    <location>
        <begin position="38"/>
        <end position="56"/>
    </location>
</feature>
<dbReference type="Gene3D" id="1.20.1740.10">
    <property type="entry name" value="Amino acid/polyamine transporter I"/>
    <property type="match status" value="1"/>
</dbReference>
<keyword evidence="6 8" id="KW-1133">Transmembrane helix</keyword>
<gene>
    <name evidence="9" type="ORF">ACFPYJ_01835</name>
</gene>
<comment type="caution">
    <text evidence="9">The sequence shown here is derived from an EMBL/GenBank/DDBJ whole genome shotgun (WGS) entry which is preliminary data.</text>
</comment>
<feature type="transmembrane region" description="Helical" evidence="8">
    <location>
        <begin position="12"/>
        <end position="32"/>
    </location>
</feature>
<keyword evidence="3" id="KW-0813">Transport</keyword>
<evidence type="ECO:0000256" key="8">
    <source>
        <dbReference type="SAM" id="Phobius"/>
    </source>
</evidence>
<protein>
    <submittedName>
        <fullName evidence="9">Endospore germination permease</fullName>
    </submittedName>
</protein>
<evidence type="ECO:0000313" key="9">
    <source>
        <dbReference type="EMBL" id="MFC5647874.1"/>
    </source>
</evidence>
<dbReference type="Pfam" id="PF03845">
    <property type="entry name" value="Spore_permease"/>
    <property type="match status" value="1"/>
</dbReference>
<organism evidence="9 10">
    <name type="scientific">Paenibacillus solisilvae</name>
    <dbReference type="NCBI Taxonomy" id="2486751"/>
    <lineage>
        <taxon>Bacteria</taxon>
        <taxon>Bacillati</taxon>
        <taxon>Bacillota</taxon>
        <taxon>Bacilli</taxon>
        <taxon>Bacillales</taxon>
        <taxon>Paenibacillaceae</taxon>
        <taxon>Paenibacillus</taxon>
    </lineage>
</organism>
<feature type="transmembrane region" description="Helical" evidence="8">
    <location>
        <begin position="336"/>
        <end position="356"/>
    </location>
</feature>
<dbReference type="RefSeq" id="WP_379186338.1">
    <property type="nucleotide sequence ID" value="NZ_JBHSOW010000008.1"/>
</dbReference>
<reference evidence="10" key="1">
    <citation type="journal article" date="2019" name="Int. J. Syst. Evol. Microbiol.">
        <title>The Global Catalogue of Microorganisms (GCM) 10K type strain sequencing project: providing services to taxonomists for standard genome sequencing and annotation.</title>
        <authorList>
            <consortium name="The Broad Institute Genomics Platform"/>
            <consortium name="The Broad Institute Genome Sequencing Center for Infectious Disease"/>
            <person name="Wu L."/>
            <person name="Ma J."/>
        </authorList>
    </citation>
    <scope>NUCLEOTIDE SEQUENCE [LARGE SCALE GENOMIC DNA]</scope>
    <source>
        <strain evidence="10">CGMCC 1.3240</strain>
    </source>
</reference>
<feature type="transmembrane region" description="Helical" evidence="8">
    <location>
        <begin position="146"/>
        <end position="163"/>
    </location>
</feature>
<feature type="transmembrane region" description="Helical" evidence="8">
    <location>
        <begin position="306"/>
        <end position="324"/>
    </location>
</feature>
<evidence type="ECO:0000256" key="7">
    <source>
        <dbReference type="ARBA" id="ARBA00023136"/>
    </source>
</evidence>
<dbReference type="Proteomes" id="UP001596047">
    <property type="component" value="Unassembled WGS sequence"/>
</dbReference>
<dbReference type="EMBL" id="JBHSOW010000008">
    <property type="protein sequence ID" value="MFC5647874.1"/>
    <property type="molecule type" value="Genomic_DNA"/>
</dbReference>
<feature type="transmembrane region" description="Helical" evidence="8">
    <location>
        <begin position="183"/>
        <end position="207"/>
    </location>
</feature>
<evidence type="ECO:0000256" key="5">
    <source>
        <dbReference type="ARBA" id="ARBA00022692"/>
    </source>
</evidence>
<evidence type="ECO:0000313" key="10">
    <source>
        <dbReference type="Proteomes" id="UP001596047"/>
    </source>
</evidence>
<evidence type="ECO:0000256" key="1">
    <source>
        <dbReference type="ARBA" id="ARBA00004141"/>
    </source>
</evidence>
<comment type="similarity">
    <text evidence="2">Belongs to the amino acid-polyamine-organocation (APC) superfamily. Spore germination protein (SGP) (TC 2.A.3.9) family.</text>
</comment>
<evidence type="ECO:0000256" key="4">
    <source>
        <dbReference type="ARBA" id="ARBA00022544"/>
    </source>
</evidence>
<feature type="transmembrane region" description="Helical" evidence="8">
    <location>
        <begin position="85"/>
        <end position="104"/>
    </location>
</feature>
<feature type="transmembrane region" description="Helical" evidence="8">
    <location>
        <begin position="272"/>
        <end position="294"/>
    </location>
</feature>
<dbReference type="NCBIfam" id="TIGR00912">
    <property type="entry name" value="2A0309"/>
    <property type="match status" value="1"/>
</dbReference>
<accession>A0ABW0VSX2</accession>